<feature type="compositionally biased region" description="Basic residues" evidence="1">
    <location>
        <begin position="151"/>
        <end position="161"/>
    </location>
</feature>
<dbReference type="PANTHER" id="PTHR34575">
    <property type="entry name" value="PROTEIN PAM68, CHLOROPLASTIC"/>
    <property type="match status" value="1"/>
</dbReference>
<reference evidence="3 4" key="1">
    <citation type="journal article" date="2010" name="Nature">
        <title>Genome sequencing and analysis of the model grass Brachypodium distachyon.</title>
        <authorList>
            <consortium name="International Brachypodium Initiative"/>
        </authorList>
    </citation>
    <scope>NUCLEOTIDE SEQUENCE [LARGE SCALE GENOMIC DNA]</scope>
    <source>
        <strain evidence="3 4">Bd21</strain>
    </source>
</reference>
<sequence length="161" mass="17609">MRRGMAWQMQALPGAAVAAEAVLLRLLDLAAAPAWSGKAGSTVLFVARLLGSQYGFFSSRWNAAKAGSVVGWELAVRHWSALSMAMDSCVEEEGEDEEDEEDELGDDEEWEYSESELPIPSARSMSSRRGRWGSPERGTEEGTKRGAGPSRGRRRGRKACE</sequence>
<dbReference type="EnsemblPlants" id="KQK02128">
    <property type="protein sequence ID" value="KQK02128"/>
    <property type="gene ID" value="BRADI_3g60483v3"/>
</dbReference>
<dbReference type="GO" id="GO:0010258">
    <property type="term" value="P:NADH dehydrogenase complex (plastoquinone) assembly"/>
    <property type="evidence" value="ECO:0000318"/>
    <property type="project" value="GO_Central"/>
</dbReference>
<evidence type="ECO:0000256" key="2">
    <source>
        <dbReference type="SAM" id="SignalP"/>
    </source>
</evidence>
<dbReference type="Pfam" id="PF11947">
    <property type="entry name" value="DUF3464"/>
    <property type="match status" value="1"/>
</dbReference>
<dbReference type="Gramene" id="KQK02128">
    <property type="protein sequence ID" value="KQK02128"/>
    <property type="gene ID" value="BRADI_3g60483v3"/>
</dbReference>
<reference evidence="3" key="2">
    <citation type="submission" date="2017-06" db="EMBL/GenBank/DDBJ databases">
        <title>WGS assembly of Brachypodium distachyon.</title>
        <authorList>
            <consortium name="The International Brachypodium Initiative"/>
            <person name="Lucas S."/>
            <person name="Harmon-Smith M."/>
            <person name="Lail K."/>
            <person name="Tice H."/>
            <person name="Grimwood J."/>
            <person name="Bruce D."/>
            <person name="Barry K."/>
            <person name="Shu S."/>
            <person name="Lindquist E."/>
            <person name="Wang M."/>
            <person name="Pitluck S."/>
            <person name="Vogel J.P."/>
            <person name="Garvin D.F."/>
            <person name="Mockler T.C."/>
            <person name="Schmutz J."/>
            <person name="Rokhsar D."/>
            <person name="Bevan M.W."/>
        </authorList>
    </citation>
    <scope>NUCLEOTIDE SEQUENCE</scope>
    <source>
        <strain evidence="3">Bd21</strain>
    </source>
</reference>
<keyword evidence="2" id="KW-0732">Signal</keyword>
<dbReference type="AlphaFoldDB" id="A0A0Q3FRV7"/>
<feature type="chain" id="PRO_5033238892" evidence="2">
    <location>
        <begin position="22"/>
        <end position="161"/>
    </location>
</feature>
<organism evidence="3">
    <name type="scientific">Brachypodium distachyon</name>
    <name type="common">Purple false brome</name>
    <name type="synonym">Trachynia distachya</name>
    <dbReference type="NCBI Taxonomy" id="15368"/>
    <lineage>
        <taxon>Eukaryota</taxon>
        <taxon>Viridiplantae</taxon>
        <taxon>Streptophyta</taxon>
        <taxon>Embryophyta</taxon>
        <taxon>Tracheophyta</taxon>
        <taxon>Spermatophyta</taxon>
        <taxon>Magnoliopsida</taxon>
        <taxon>Liliopsida</taxon>
        <taxon>Poales</taxon>
        <taxon>Poaceae</taxon>
        <taxon>BOP clade</taxon>
        <taxon>Pooideae</taxon>
        <taxon>Stipodae</taxon>
        <taxon>Brachypodieae</taxon>
        <taxon>Brachypodium</taxon>
    </lineage>
</organism>
<proteinExistence type="predicted"/>
<gene>
    <name evidence="3" type="ORF">BRADI_3g60483v3</name>
</gene>
<feature type="region of interest" description="Disordered" evidence="1">
    <location>
        <begin position="87"/>
        <end position="161"/>
    </location>
</feature>
<dbReference type="Proteomes" id="UP000008810">
    <property type="component" value="Chromosome 3"/>
</dbReference>
<name>A0A0Q3FRV7_BRADI</name>
<dbReference type="OrthoDB" id="694394at2759"/>
<dbReference type="InterPro" id="IPR021855">
    <property type="entry name" value="PAM68-like"/>
</dbReference>
<feature type="compositionally biased region" description="Acidic residues" evidence="1">
    <location>
        <begin position="89"/>
        <end position="114"/>
    </location>
</feature>
<dbReference type="EMBL" id="CM000882">
    <property type="protein sequence ID" value="KQK02128.1"/>
    <property type="molecule type" value="Genomic_DNA"/>
</dbReference>
<accession>A0A0Q3FRV7</accession>
<dbReference type="InParanoid" id="A0A0Q3FRV7"/>
<reference evidence="4" key="3">
    <citation type="submission" date="2018-08" db="UniProtKB">
        <authorList>
            <consortium name="EnsemblPlants"/>
        </authorList>
    </citation>
    <scope>IDENTIFICATION</scope>
    <source>
        <strain evidence="4">cv. Bd21</strain>
    </source>
</reference>
<dbReference type="PANTHER" id="PTHR34575:SF5">
    <property type="entry name" value="OS02G0773500 PROTEIN"/>
    <property type="match status" value="1"/>
</dbReference>
<evidence type="ECO:0000313" key="5">
    <source>
        <dbReference type="Proteomes" id="UP000008810"/>
    </source>
</evidence>
<evidence type="ECO:0000256" key="1">
    <source>
        <dbReference type="SAM" id="MobiDB-lite"/>
    </source>
</evidence>
<protein>
    <submittedName>
        <fullName evidence="3 4">Uncharacterized protein</fullName>
    </submittedName>
</protein>
<feature type="signal peptide" evidence="2">
    <location>
        <begin position="1"/>
        <end position="21"/>
    </location>
</feature>
<evidence type="ECO:0000313" key="3">
    <source>
        <dbReference type="EMBL" id="KQK02128.1"/>
    </source>
</evidence>
<evidence type="ECO:0000313" key="4">
    <source>
        <dbReference type="EnsemblPlants" id="KQK02128"/>
    </source>
</evidence>
<keyword evidence="5" id="KW-1185">Reference proteome</keyword>